<dbReference type="GO" id="GO:0004077">
    <property type="term" value="F:biotin--[biotin carboxyl-carrier protein] ligase activity"/>
    <property type="evidence" value="ECO:0007669"/>
    <property type="project" value="UniProtKB-UniRule"/>
</dbReference>
<keyword evidence="4 6" id="KW-0092">Biotin</keyword>
<dbReference type="GO" id="GO:0005524">
    <property type="term" value="F:ATP binding"/>
    <property type="evidence" value="ECO:0007669"/>
    <property type="project" value="UniProtKB-UniRule"/>
</dbReference>
<dbReference type="Gene3D" id="3.30.930.10">
    <property type="entry name" value="Bira Bifunctional Protein, Domain 2"/>
    <property type="match status" value="1"/>
</dbReference>
<dbReference type="GO" id="GO:0005737">
    <property type="term" value="C:cytoplasm"/>
    <property type="evidence" value="ECO:0007669"/>
    <property type="project" value="TreeGrafter"/>
</dbReference>
<dbReference type="HOGENOM" id="CLU_051096_0_0_7"/>
<dbReference type="InterPro" id="IPR036388">
    <property type="entry name" value="WH-like_DNA-bd_sf"/>
</dbReference>
<dbReference type="InterPro" id="IPR019885">
    <property type="entry name" value="Tscrpt_reg_HTH_AsnC-type_CS"/>
</dbReference>
<dbReference type="HAMAP" id="MF_00978">
    <property type="entry name" value="Bifunct_BirA"/>
    <property type="match status" value="1"/>
</dbReference>
<dbReference type="InterPro" id="IPR013196">
    <property type="entry name" value="HTH_11"/>
</dbReference>
<dbReference type="OrthoDB" id="9807064at2"/>
<dbReference type="InterPro" id="IPR008988">
    <property type="entry name" value="Transcriptional_repressor_C"/>
</dbReference>
<evidence type="ECO:0000256" key="4">
    <source>
        <dbReference type="ARBA" id="ARBA00023267"/>
    </source>
</evidence>
<dbReference type="PANTHER" id="PTHR12835:SF5">
    <property type="entry name" value="BIOTIN--PROTEIN LIGASE"/>
    <property type="match status" value="1"/>
</dbReference>
<dbReference type="STRING" id="880072.Desac_2875"/>
<evidence type="ECO:0000256" key="2">
    <source>
        <dbReference type="ARBA" id="ARBA00022741"/>
    </source>
</evidence>
<evidence type="ECO:0000256" key="6">
    <source>
        <dbReference type="HAMAP-Rule" id="MF_00978"/>
    </source>
</evidence>
<dbReference type="InterPro" id="IPR003142">
    <property type="entry name" value="BPL_C"/>
</dbReference>
<keyword evidence="6" id="KW-0238">DNA-binding</keyword>
<dbReference type="InterPro" id="IPR030855">
    <property type="entry name" value="Bifunct_BirA"/>
</dbReference>
<feature type="binding site" evidence="6">
    <location>
        <position position="198"/>
    </location>
    <ligand>
        <name>biotin</name>
        <dbReference type="ChEBI" id="CHEBI:57586"/>
    </ligand>
</feature>
<keyword evidence="6" id="KW-0805">Transcription regulation</keyword>
<proteinExistence type="inferred from homology"/>
<protein>
    <recommendedName>
        <fullName evidence="6">Bifunctional ligase/repressor BirA</fullName>
    </recommendedName>
    <alternativeName>
        <fullName evidence="6">Biotin--[acetyl-CoA-carboxylase] ligase</fullName>
        <ecNumber evidence="6">6.3.4.15</ecNumber>
    </alternativeName>
    <alternativeName>
        <fullName evidence="6">Biotin--protein ligase</fullName>
    </alternativeName>
    <alternativeName>
        <fullName evidence="6">Biotin-[acetyl-CoA carboxylase] synthetase</fullName>
    </alternativeName>
</protein>
<dbReference type="InterPro" id="IPR004143">
    <property type="entry name" value="BPL_LPL_catalytic"/>
</dbReference>
<reference evidence="8 9" key="1">
    <citation type="journal article" date="2011" name="Stand. Genomic Sci.">
        <title>Complete genome sequence of the acetate-degrading sulfate reducer Desulfobacca acetoxidans type strain (ASRB2).</title>
        <authorList>
            <person name="Goker M."/>
            <person name="Teshima H."/>
            <person name="Lapidus A."/>
            <person name="Nolan M."/>
            <person name="Lucas S."/>
            <person name="Hammon N."/>
            <person name="Deshpande S."/>
            <person name="Cheng J.F."/>
            <person name="Tapia R."/>
            <person name="Han C."/>
            <person name="Goodwin L."/>
            <person name="Pitluck S."/>
            <person name="Huntemann M."/>
            <person name="Liolios K."/>
            <person name="Ivanova N."/>
            <person name="Pagani I."/>
            <person name="Mavromatis K."/>
            <person name="Ovchinikova G."/>
            <person name="Pati A."/>
            <person name="Chen A."/>
            <person name="Palaniappan K."/>
            <person name="Land M."/>
            <person name="Hauser L."/>
            <person name="Brambilla E.M."/>
            <person name="Rohde M."/>
            <person name="Spring S."/>
            <person name="Detter J.C."/>
            <person name="Woyke T."/>
            <person name="Bristow J."/>
            <person name="Eisen J.A."/>
            <person name="Markowitz V."/>
            <person name="Hugenholtz P."/>
            <person name="Kyrpides N.C."/>
            <person name="Klenk H.P."/>
        </authorList>
    </citation>
    <scope>NUCLEOTIDE SEQUENCE [LARGE SCALE GENOMIC DNA]</scope>
    <source>
        <strain evidence="9">ATCC 700848 / DSM 11109 / ASRB2</strain>
    </source>
</reference>
<dbReference type="InterPro" id="IPR004408">
    <property type="entry name" value="Biotin_CoA_COase_ligase"/>
</dbReference>
<dbReference type="Proteomes" id="UP000000483">
    <property type="component" value="Chromosome"/>
</dbReference>
<dbReference type="SUPFAM" id="SSF50037">
    <property type="entry name" value="C-terminal domain of transcriptional repressors"/>
    <property type="match status" value="1"/>
</dbReference>
<dbReference type="Pfam" id="PF02237">
    <property type="entry name" value="BPL_C"/>
    <property type="match status" value="1"/>
</dbReference>
<evidence type="ECO:0000313" key="8">
    <source>
        <dbReference type="EMBL" id="AEB10675.1"/>
    </source>
</evidence>
<feature type="binding site" evidence="6">
    <location>
        <begin position="103"/>
        <end position="105"/>
    </location>
    <ligand>
        <name>biotin</name>
        <dbReference type="ChEBI" id="CHEBI:57586"/>
    </ligand>
</feature>
<feature type="DNA-binding region" description="H-T-H motif" evidence="6">
    <location>
        <begin position="32"/>
        <end position="51"/>
    </location>
</feature>
<gene>
    <name evidence="6" type="primary">birA</name>
    <name evidence="8" type="ordered locus">Desac_2875</name>
</gene>
<feature type="binding site" evidence="6">
    <location>
        <position position="127"/>
    </location>
    <ligand>
        <name>biotin</name>
        <dbReference type="ChEBI" id="CHEBI:57586"/>
    </ligand>
</feature>
<dbReference type="GO" id="GO:0003677">
    <property type="term" value="F:DNA binding"/>
    <property type="evidence" value="ECO:0007669"/>
    <property type="project" value="UniProtKB-UniRule"/>
</dbReference>
<dbReference type="RefSeq" id="WP_013707784.1">
    <property type="nucleotide sequence ID" value="NC_015388.1"/>
</dbReference>
<dbReference type="InterPro" id="IPR036390">
    <property type="entry name" value="WH_DNA-bd_sf"/>
</dbReference>
<evidence type="ECO:0000256" key="1">
    <source>
        <dbReference type="ARBA" id="ARBA00022598"/>
    </source>
</evidence>
<dbReference type="Pfam" id="PF08279">
    <property type="entry name" value="HTH_11"/>
    <property type="match status" value="1"/>
</dbReference>
<dbReference type="SUPFAM" id="SSF55681">
    <property type="entry name" value="Class II aaRS and biotin synthetases"/>
    <property type="match status" value="1"/>
</dbReference>
<dbReference type="Pfam" id="PF03099">
    <property type="entry name" value="BPL_LplA_LipB"/>
    <property type="match status" value="1"/>
</dbReference>
<dbReference type="PANTHER" id="PTHR12835">
    <property type="entry name" value="BIOTIN PROTEIN LIGASE"/>
    <property type="match status" value="1"/>
</dbReference>
<comment type="similarity">
    <text evidence="6">Belongs to the biotin--protein ligase family.</text>
</comment>
<dbReference type="InterPro" id="IPR045864">
    <property type="entry name" value="aa-tRNA-synth_II/BPL/LPL"/>
</dbReference>
<dbReference type="EMBL" id="CP002629">
    <property type="protein sequence ID" value="AEB10675.1"/>
    <property type="molecule type" value="Genomic_DNA"/>
</dbReference>
<keyword evidence="1 6" id="KW-0436">Ligase</keyword>
<organism evidence="8 9">
    <name type="scientific">Desulfobacca acetoxidans (strain ATCC 700848 / DSM 11109 / ASRB2)</name>
    <dbReference type="NCBI Taxonomy" id="880072"/>
    <lineage>
        <taxon>Bacteria</taxon>
        <taxon>Pseudomonadati</taxon>
        <taxon>Thermodesulfobacteriota</taxon>
        <taxon>Desulfobaccia</taxon>
        <taxon>Desulfobaccales</taxon>
        <taxon>Desulfobaccaceae</taxon>
        <taxon>Desulfobacca</taxon>
    </lineage>
</organism>
<accession>F2NE45</accession>
<reference evidence="9" key="2">
    <citation type="submission" date="2011-03" db="EMBL/GenBank/DDBJ databases">
        <title>The complete genome of Desulfobacca acetoxidans DSM 11109.</title>
        <authorList>
            <consortium name="US DOE Joint Genome Institute (JGI-PGF)"/>
            <person name="Lucas S."/>
            <person name="Copeland A."/>
            <person name="Lapidus A."/>
            <person name="Bruce D."/>
            <person name="Goodwin L."/>
            <person name="Pitluck S."/>
            <person name="Peters L."/>
            <person name="Kyrpides N."/>
            <person name="Mavromatis K."/>
            <person name="Ivanova N."/>
            <person name="Ovchinnikova G."/>
            <person name="Teshima H."/>
            <person name="Detter J.C."/>
            <person name="Han C."/>
            <person name="Land M."/>
            <person name="Hauser L."/>
            <person name="Markowitz V."/>
            <person name="Cheng J.-F."/>
            <person name="Hugenholtz P."/>
            <person name="Woyke T."/>
            <person name="Wu D."/>
            <person name="Spring S."/>
            <person name="Schueler E."/>
            <person name="Brambilla E."/>
            <person name="Klenk H.-P."/>
            <person name="Eisen J.A."/>
        </authorList>
    </citation>
    <scope>NUCLEOTIDE SEQUENCE [LARGE SCALE GENOMIC DNA]</scope>
    <source>
        <strain evidence="9">ATCC 700848 / DSM 11109 / ASRB2</strain>
    </source>
</reference>
<dbReference type="SUPFAM" id="SSF46785">
    <property type="entry name" value="Winged helix' DNA-binding domain"/>
    <property type="match status" value="1"/>
</dbReference>
<dbReference type="eggNOG" id="COG0340">
    <property type="taxonomic scope" value="Bacteria"/>
</dbReference>
<keyword evidence="6" id="KW-0678">Repressor</keyword>
<dbReference type="KEGG" id="dao:Desac_2875"/>
<dbReference type="Gene3D" id="2.30.30.100">
    <property type="match status" value="1"/>
</dbReference>
<dbReference type="GO" id="GO:0006355">
    <property type="term" value="P:regulation of DNA-templated transcription"/>
    <property type="evidence" value="ECO:0007669"/>
    <property type="project" value="UniProtKB-UniRule"/>
</dbReference>
<keyword evidence="3 6" id="KW-0067">ATP-binding</keyword>
<comment type="function">
    <text evidence="6">Acts both as a biotin--[acetyl-CoA-carboxylase] ligase and a repressor.</text>
</comment>
<sequence length="342" mass="37443">MTERIASNVLELDQVQQDLLIALKKTVAFLSGEQLGLQLGLSRTAVWKRIERLRGWGYRVEGSSRRGYRLDPEQDLLLPVEIAQNLPHRFLRGPVWHFMNLPSTNDMAKDLARQGNPEGSIIVAESQSAGRGRMGRIWESPPGGGIYLSLILRPPLPPAELPRLTLTAAVAVIQAIREVAGLAADIKWPNDILLQGKKLGGILTEMETESDQMSHVILGLGLNVNTTVFPEPVRRLATSLASAGKRYSRLAILRSLLAALDSLYGRFLQEEFPAILDLWRQSAVTLGQQVTVRQGKEIISGLALDVDSDGALLLQQPDGRIEKVISGEIANGPPNPRGREAG</sequence>
<dbReference type="PROSITE" id="PS51733">
    <property type="entry name" value="BPL_LPL_CATALYTIC"/>
    <property type="match status" value="1"/>
</dbReference>
<evidence type="ECO:0000256" key="3">
    <source>
        <dbReference type="ARBA" id="ARBA00022840"/>
    </source>
</evidence>
<dbReference type="EC" id="6.3.4.15" evidence="6"/>
<dbReference type="Gene3D" id="1.10.10.10">
    <property type="entry name" value="Winged helix-like DNA-binding domain superfamily/Winged helix DNA-binding domain"/>
    <property type="match status" value="1"/>
</dbReference>
<keyword evidence="6" id="KW-0804">Transcription</keyword>
<dbReference type="PROSITE" id="PS00519">
    <property type="entry name" value="HTH_ASNC_1"/>
    <property type="match status" value="1"/>
</dbReference>
<feature type="binding site" evidence="6">
    <location>
        <begin position="131"/>
        <end position="133"/>
    </location>
    <ligand>
        <name>biotin</name>
        <dbReference type="ChEBI" id="CHEBI:57586"/>
    </ligand>
</feature>
<comment type="catalytic activity">
    <reaction evidence="5 6">
        <text>biotin + L-lysyl-[protein] + ATP = N(6)-biotinyl-L-lysyl-[protein] + AMP + diphosphate + H(+)</text>
        <dbReference type="Rhea" id="RHEA:11756"/>
        <dbReference type="Rhea" id="RHEA-COMP:9752"/>
        <dbReference type="Rhea" id="RHEA-COMP:10505"/>
        <dbReference type="ChEBI" id="CHEBI:15378"/>
        <dbReference type="ChEBI" id="CHEBI:29969"/>
        <dbReference type="ChEBI" id="CHEBI:30616"/>
        <dbReference type="ChEBI" id="CHEBI:33019"/>
        <dbReference type="ChEBI" id="CHEBI:57586"/>
        <dbReference type="ChEBI" id="CHEBI:83144"/>
        <dbReference type="ChEBI" id="CHEBI:456215"/>
        <dbReference type="EC" id="6.3.4.15"/>
    </reaction>
</comment>
<keyword evidence="2 6" id="KW-0547">Nucleotide-binding</keyword>
<dbReference type="NCBIfam" id="TIGR00121">
    <property type="entry name" value="birA_ligase"/>
    <property type="match status" value="1"/>
</dbReference>
<feature type="domain" description="BPL/LPL catalytic" evidence="7">
    <location>
        <begin position="93"/>
        <end position="268"/>
    </location>
</feature>
<dbReference type="CDD" id="cd16442">
    <property type="entry name" value="BPL"/>
    <property type="match status" value="1"/>
</dbReference>
<evidence type="ECO:0000313" key="9">
    <source>
        <dbReference type="Proteomes" id="UP000000483"/>
    </source>
</evidence>
<name>F2NE45_DESAR</name>
<dbReference type="eggNOG" id="COG1654">
    <property type="taxonomic scope" value="Bacteria"/>
</dbReference>
<keyword evidence="9" id="KW-1185">Reference proteome</keyword>
<dbReference type="AlphaFoldDB" id="F2NE45"/>
<evidence type="ECO:0000256" key="5">
    <source>
        <dbReference type="ARBA" id="ARBA00047846"/>
    </source>
</evidence>
<evidence type="ECO:0000259" key="7">
    <source>
        <dbReference type="PROSITE" id="PS51733"/>
    </source>
</evidence>